<keyword evidence="1" id="KW-1185">Reference proteome</keyword>
<accession>A0A915KXF3</accession>
<name>A0A915KXF3_ROMCU</name>
<dbReference type="Proteomes" id="UP000887565">
    <property type="component" value="Unplaced"/>
</dbReference>
<protein>
    <submittedName>
        <fullName evidence="2">Uncharacterized protein</fullName>
    </submittedName>
</protein>
<dbReference type="AlphaFoldDB" id="A0A915KXF3"/>
<reference evidence="2" key="1">
    <citation type="submission" date="2022-11" db="UniProtKB">
        <authorList>
            <consortium name="WormBaseParasite"/>
        </authorList>
    </citation>
    <scope>IDENTIFICATION</scope>
</reference>
<dbReference type="WBParaSite" id="nRc.2.0.1.t42854-RA">
    <property type="protein sequence ID" value="nRc.2.0.1.t42854-RA"/>
    <property type="gene ID" value="nRc.2.0.1.g42854"/>
</dbReference>
<organism evidence="1 2">
    <name type="scientific">Romanomermis culicivorax</name>
    <name type="common">Nematode worm</name>
    <dbReference type="NCBI Taxonomy" id="13658"/>
    <lineage>
        <taxon>Eukaryota</taxon>
        <taxon>Metazoa</taxon>
        <taxon>Ecdysozoa</taxon>
        <taxon>Nematoda</taxon>
        <taxon>Enoplea</taxon>
        <taxon>Dorylaimia</taxon>
        <taxon>Mermithida</taxon>
        <taxon>Mermithoidea</taxon>
        <taxon>Mermithidae</taxon>
        <taxon>Romanomermis</taxon>
    </lineage>
</organism>
<evidence type="ECO:0000313" key="2">
    <source>
        <dbReference type="WBParaSite" id="nRc.2.0.1.t42854-RA"/>
    </source>
</evidence>
<proteinExistence type="predicted"/>
<sequence length="22" mass="2586">MYVQISTLPERCPMLMMLSQTL</sequence>
<evidence type="ECO:0000313" key="1">
    <source>
        <dbReference type="Proteomes" id="UP000887565"/>
    </source>
</evidence>